<organism evidence="5 6">
    <name type="scientific">Taxus chinensis</name>
    <name type="common">Chinese yew</name>
    <name type="synonym">Taxus wallichiana var. chinensis</name>
    <dbReference type="NCBI Taxonomy" id="29808"/>
    <lineage>
        <taxon>Eukaryota</taxon>
        <taxon>Viridiplantae</taxon>
        <taxon>Streptophyta</taxon>
        <taxon>Embryophyta</taxon>
        <taxon>Tracheophyta</taxon>
        <taxon>Spermatophyta</taxon>
        <taxon>Pinopsida</taxon>
        <taxon>Pinidae</taxon>
        <taxon>Conifers II</taxon>
        <taxon>Cupressales</taxon>
        <taxon>Taxaceae</taxon>
        <taxon>Taxus</taxon>
    </lineage>
</organism>
<evidence type="ECO:0000313" key="6">
    <source>
        <dbReference type="Proteomes" id="UP000824469"/>
    </source>
</evidence>
<evidence type="ECO:0000256" key="2">
    <source>
        <dbReference type="ARBA" id="ARBA00022840"/>
    </source>
</evidence>
<dbReference type="SUPFAM" id="SSF52540">
    <property type="entry name" value="P-loop containing nucleoside triphosphate hydrolases"/>
    <property type="match status" value="1"/>
</dbReference>
<keyword evidence="6" id="KW-1185">Reference proteome</keyword>
<evidence type="ECO:0000256" key="3">
    <source>
        <dbReference type="SAM" id="MobiDB-lite"/>
    </source>
</evidence>
<accession>A0AA38LFP6</accession>
<dbReference type="Pfam" id="PF06414">
    <property type="entry name" value="Zeta_toxin"/>
    <property type="match status" value="1"/>
</dbReference>
<dbReference type="Proteomes" id="UP000824469">
    <property type="component" value="Unassembled WGS sequence"/>
</dbReference>
<evidence type="ECO:0000313" key="5">
    <source>
        <dbReference type="EMBL" id="KAH9322684.1"/>
    </source>
</evidence>
<dbReference type="InterPro" id="IPR027417">
    <property type="entry name" value="P-loop_NTPase"/>
</dbReference>
<keyword evidence="1" id="KW-0547">Nucleotide-binding</keyword>
<feature type="domain" description="Zeta toxin" evidence="4">
    <location>
        <begin position="204"/>
        <end position="304"/>
    </location>
</feature>
<protein>
    <recommendedName>
        <fullName evidence="4">Zeta toxin domain-containing protein</fullName>
    </recommendedName>
</protein>
<name>A0AA38LFP6_TAXCH</name>
<feature type="region of interest" description="Disordered" evidence="3">
    <location>
        <begin position="534"/>
        <end position="575"/>
    </location>
</feature>
<reference evidence="5 6" key="1">
    <citation type="journal article" date="2021" name="Nat. Plants">
        <title>The Taxus genome provides insights into paclitaxel biosynthesis.</title>
        <authorList>
            <person name="Xiong X."/>
            <person name="Gou J."/>
            <person name="Liao Q."/>
            <person name="Li Y."/>
            <person name="Zhou Q."/>
            <person name="Bi G."/>
            <person name="Li C."/>
            <person name="Du R."/>
            <person name="Wang X."/>
            <person name="Sun T."/>
            <person name="Guo L."/>
            <person name="Liang H."/>
            <person name="Lu P."/>
            <person name="Wu Y."/>
            <person name="Zhang Z."/>
            <person name="Ro D.K."/>
            <person name="Shang Y."/>
            <person name="Huang S."/>
            <person name="Yan J."/>
        </authorList>
    </citation>
    <scope>NUCLEOTIDE SEQUENCE [LARGE SCALE GENOMIC DNA]</scope>
    <source>
        <strain evidence="5">Ta-2019</strain>
    </source>
</reference>
<dbReference type="InterPro" id="IPR010488">
    <property type="entry name" value="Zeta_toxin_domain"/>
</dbReference>
<dbReference type="PANTHER" id="PTHR31153:SF1">
    <property type="entry name" value="CALMODULIN CALCIUM-DEPENDENT NAD KINASE"/>
    <property type="match status" value="1"/>
</dbReference>
<dbReference type="OMA" id="LAFFHNK"/>
<keyword evidence="2" id="KW-0067">ATP-binding</keyword>
<sequence>MGYLAAAVGLSALGILNALQKYRDYKKSMQHDKLMPWIELTESAHVKRLEKFGEYVVRQLGLTTPDGDSRLSKLTEEYLRGDKSSSDRSQESIYSYLSNMYPEEEIEALYTQMIHELDNCILSYFAFHWDHSTFMINQVLHIDSPRNRLRAAVFSATRKQRFNRIIKSLKTKNVFFTLLQQFKAIGHYPNVPTETNVVEPVDATDRSPVLLLIGGGMGVGKSTVVKDILKTCFWSSAAKNAVVVEADAFKETDVVYQTLNSSGHNDLLETSELVHQTSTDAAESLLVTALNQGRDVIFDGTMSWEPFVLQTIAMARDVHRRQYRRGLGYQRGDDDSVQEKYWEPVEDIDPQEGKSLANARKPYRIELVGVICDAHLAVVRGVRRAIMTKRSVRIKEQLKSIKRFATALPQYYEAVDHVKLYSTNNIGGPAEVTDEHYFYHHIISILLLFIIGWKEGSSKLLVDPEAIKAVTKLASLNEDARSVYELYNSLNDRNELDNVLKGSILSPERDLHQKQLRTKIQSVETYLLKRNSSSLTLSNDSPSSISSSDYSRQSSFDSSENSKEAVDPDSYSDQN</sequence>
<evidence type="ECO:0000259" key="4">
    <source>
        <dbReference type="Pfam" id="PF06414"/>
    </source>
</evidence>
<dbReference type="GO" id="GO:0005524">
    <property type="term" value="F:ATP binding"/>
    <property type="evidence" value="ECO:0007669"/>
    <property type="project" value="UniProtKB-KW"/>
</dbReference>
<dbReference type="InterPro" id="IPR044802">
    <property type="entry name" value="NADKc-like"/>
</dbReference>
<gene>
    <name evidence="5" type="ORF">KI387_017323</name>
</gene>
<feature type="compositionally biased region" description="Low complexity" evidence="3">
    <location>
        <begin position="534"/>
        <end position="559"/>
    </location>
</feature>
<dbReference type="GO" id="GO:0016301">
    <property type="term" value="F:kinase activity"/>
    <property type="evidence" value="ECO:0007669"/>
    <property type="project" value="InterPro"/>
</dbReference>
<dbReference type="Gene3D" id="3.40.50.300">
    <property type="entry name" value="P-loop containing nucleotide triphosphate hydrolases"/>
    <property type="match status" value="1"/>
</dbReference>
<proteinExistence type="predicted"/>
<evidence type="ECO:0000256" key="1">
    <source>
        <dbReference type="ARBA" id="ARBA00022741"/>
    </source>
</evidence>
<dbReference type="PANTHER" id="PTHR31153">
    <property type="entry name" value="CALMODULIN CALCIUM-DEPENDENT NAD KINASE"/>
    <property type="match status" value="1"/>
</dbReference>
<dbReference type="AlphaFoldDB" id="A0AA38LFP6"/>
<dbReference type="EMBL" id="JAHRHJ020000003">
    <property type="protein sequence ID" value="KAH9322684.1"/>
    <property type="molecule type" value="Genomic_DNA"/>
</dbReference>
<comment type="caution">
    <text evidence="5">The sequence shown here is derived from an EMBL/GenBank/DDBJ whole genome shotgun (WGS) entry which is preliminary data.</text>
</comment>